<reference evidence="1 2" key="1">
    <citation type="submission" date="2015-02" db="EMBL/GenBank/DDBJ databases">
        <title>Single-cell genomics of uncultivated deep-branching MTB reveals a conserved set of magnetosome genes.</title>
        <authorList>
            <person name="Kolinko S."/>
            <person name="Richter M."/>
            <person name="Glockner F.O."/>
            <person name="Brachmann A."/>
            <person name="Schuler D."/>
        </authorList>
    </citation>
    <scope>NUCLEOTIDE SEQUENCE [LARGE SCALE GENOMIC DNA]</scope>
    <source>
        <strain evidence="1">TM-1</strain>
    </source>
</reference>
<gene>
    <name evidence="1" type="ORF">MBAV_003690</name>
</gene>
<evidence type="ECO:0000313" key="1">
    <source>
        <dbReference type="EMBL" id="KJU84115.1"/>
    </source>
</evidence>
<sequence length="56" mass="6667">METVVTNLFQYTNAVCYYHTFLLTFYLLNNYYAAYKHVTLIRICFVCRPVKSVFGL</sequence>
<keyword evidence="2" id="KW-1185">Reference proteome</keyword>
<proteinExistence type="predicted"/>
<dbReference type="EMBL" id="LACI01001616">
    <property type="protein sequence ID" value="KJU84115.1"/>
    <property type="molecule type" value="Genomic_DNA"/>
</dbReference>
<accession>A0A0F3GQA4</accession>
<dbReference type="AlphaFoldDB" id="A0A0F3GQA4"/>
<dbReference type="Proteomes" id="UP000033423">
    <property type="component" value="Unassembled WGS sequence"/>
</dbReference>
<evidence type="ECO:0000313" key="2">
    <source>
        <dbReference type="Proteomes" id="UP000033423"/>
    </source>
</evidence>
<organism evidence="1 2">
    <name type="scientific">Candidatus Magnetobacterium bavaricum</name>
    <dbReference type="NCBI Taxonomy" id="29290"/>
    <lineage>
        <taxon>Bacteria</taxon>
        <taxon>Pseudomonadati</taxon>
        <taxon>Nitrospirota</taxon>
        <taxon>Thermodesulfovibrionia</taxon>
        <taxon>Thermodesulfovibrionales</taxon>
        <taxon>Candidatus Magnetobacteriaceae</taxon>
        <taxon>Candidatus Magnetobacterium</taxon>
    </lineage>
</organism>
<protein>
    <submittedName>
        <fullName evidence="1">Uncharacterized protein</fullName>
    </submittedName>
</protein>
<comment type="caution">
    <text evidence="1">The sequence shown here is derived from an EMBL/GenBank/DDBJ whole genome shotgun (WGS) entry which is preliminary data.</text>
</comment>
<name>A0A0F3GQA4_9BACT</name>